<dbReference type="Pfam" id="PF12802">
    <property type="entry name" value="MarR_2"/>
    <property type="match status" value="1"/>
</dbReference>
<dbReference type="PROSITE" id="PS01117">
    <property type="entry name" value="HTH_MARR_1"/>
    <property type="match status" value="1"/>
</dbReference>
<dbReference type="InterPro" id="IPR023187">
    <property type="entry name" value="Tscrpt_reg_MarR-type_CS"/>
</dbReference>
<dbReference type="RefSeq" id="WP_058618637.1">
    <property type="nucleotide sequence ID" value="NZ_AP024145.1"/>
</dbReference>
<accession>A0A8H8WV70</accession>
<dbReference type="GO" id="GO:0003677">
    <property type="term" value="F:DNA binding"/>
    <property type="evidence" value="ECO:0007669"/>
    <property type="project" value="UniProtKB-KW"/>
</dbReference>
<dbReference type="Proteomes" id="UP000663508">
    <property type="component" value="Chromosome"/>
</dbReference>
<gene>
    <name evidence="5" type="ORF">mvi_33230</name>
</gene>
<dbReference type="InterPro" id="IPR036390">
    <property type="entry name" value="WH_DNA-bd_sf"/>
</dbReference>
<dbReference type="GO" id="GO:0006950">
    <property type="term" value="P:response to stress"/>
    <property type="evidence" value="ECO:0007669"/>
    <property type="project" value="TreeGrafter"/>
</dbReference>
<protein>
    <submittedName>
        <fullName evidence="5">MarR family transcriptional regulator</fullName>
    </submittedName>
</protein>
<organism evidence="5 6">
    <name type="scientific">Methylobacterium indicum</name>
    <dbReference type="NCBI Taxonomy" id="1775910"/>
    <lineage>
        <taxon>Bacteria</taxon>
        <taxon>Pseudomonadati</taxon>
        <taxon>Pseudomonadota</taxon>
        <taxon>Alphaproteobacteria</taxon>
        <taxon>Hyphomicrobiales</taxon>
        <taxon>Methylobacteriaceae</taxon>
        <taxon>Methylobacterium</taxon>
    </lineage>
</organism>
<name>A0A8H8WV70_9HYPH</name>
<proteinExistence type="predicted"/>
<evidence type="ECO:0000256" key="1">
    <source>
        <dbReference type="ARBA" id="ARBA00023015"/>
    </source>
</evidence>
<evidence type="ECO:0000313" key="6">
    <source>
        <dbReference type="Proteomes" id="UP000663508"/>
    </source>
</evidence>
<dbReference type="Gene3D" id="1.10.10.10">
    <property type="entry name" value="Winged helix-like DNA-binding domain superfamily/Winged helix DNA-binding domain"/>
    <property type="match status" value="1"/>
</dbReference>
<dbReference type="EMBL" id="AP024145">
    <property type="protein sequence ID" value="BCM84862.1"/>
    <property type="molecule type" value="Genomic_DNA"/>
</dbReference>
<evidence type="ECO:0000256" key="3">
    <source>
        <dbReference type="ARBA" id="ARBA00023163"/>
    </source>
</evidence>
<dbReference type="AlphaFoldDB" id="A0A8H8WV70"/>
<evidence type="ECO:0000256" key="2">
    <source>
        <dbReference type="ARBA" id="ARBA00023125"/>
    </source>
</evidence>
<reference evidence="5" key="1">
    <citation type="submission" date="2020-11" db="EMBL/GenBank/DDBJ databases">
        <title>Complete genome sequence of a novel pathogenic Methylobacterium strain isolated from rice in Vietnam.</title>
        <authorList>
            <person name="Lai K."/>
            <person name="Okazaki S."/>
            <person name="Higashi K."/>
            <person name="Mori H."/>
            <person name="Toyoda A."/>
            <person name="Kurokawa K."/>
        </authorList>
    </citation>
    <scope>NUCLEOTIDE SEQUENCE</scope>
    <source>
        <strain evidence="5">VL1</strain>
    </source>
</reference>
<dbReference type="SUPFAM" id="SSF46785">
    <property type="entry name" value="Winged helix' DNA-binding domain"/>
    <property type="match status" value="1"/>
</dbReference>
<dbReference type="KEGG" id="mind:mvi_33230"/>
<dbReference type="InterPro" id="IPR036388">
    <property type="entry name" value="WH-like_DNA-bd_sf"/>
</dbReference>
<dbReference type="GO" id="GO:0003700">
    <property type="term" value="F:DNA-binding transcription factor activity"/>
    <property type="evidence" value="ECO:0007669"/>
    <property type="project" value="InterPro"/>
</dbReference>
<sequence length="154" mass="16143">MDGDAGESRDAAGDEAAGEGLAREEYAAIAAFRLELRRFLAFSEAAAAKVGLPAQQHQALLAIAGHDGPPTVGFVAAQLLVAPQTAAELVSRMVEAGLLTKAASPQDRRRVALTPTPKAEALLARLTAAHLEELRTLEPALTKALGRMRRRGDG</sequence>
<dbReference type="PANTHER" id="PTHR33164:SF43">
    <property type="entry name" value="HTH-TYPE TRANSCRIPTIONAL REPRESSOR YETL"/>
    <property type="match status" value="1"/>
</dbReference>
<dbReference type="OrthoDB" id="9807800at2"/>
<dbReference type="PROSITE" id="PS50995">
    <property type="entry name" value="HTH_MARR_2"/>
    <property type="match status" value="1"/>
</dbReference>
<dbReference type="PANTHER" id="PTHR33164">
    <property type="entry name" value="TRANSCRIPTIONAL REGULATOR, MARR FAMILY"/>
    <property type="match status" value="1"/>
</dbReference>
<evidence type="ECO:0000313" key="5">
    <source>
        <dbReference type="EMBL" id="BCM84862.1"/>
    </source>
</evidence>
<dbReference type="InterPro" id="IPR039422">
    <property type="entry name" value="MarR/SlyA-like"/>
</dbReference>
<evidence type="ECO:0000259" key="4">
    <source>
        <dbReference type="PROSITE" id="PS50995"/>
    </source>
</evidence>
<dbReference type="SMART" id="SM00347">
    <property type="entry name" value="HTH_MARR"/>
    <property type="match status" value="1"/>
</dbReference>
<keyword evidence="3" id="KW-0804">Transcription</keyword>
<keyword evidence="2" id="KW-0238">DNA-binding</keyword>
<dbReference type="InterPro" id="IPR000835">
    <property type="entry name" value="HTH_MarR-typ"/>
</dbReference>
<feature type="domain" description="HTH marR-type" evidence="4">
    <location>
        <begin position="18"/>
        <end position="154"/>
    </location>
</feature>
<keyword evidence="1" id="KW-0805">Transcription regulation</keyword>